<dbReference type="SUPFAM" id="SSF82185">
    <property type="entry name" value="Histone H3 K4-specific methyltransferase SET7/9 N-terminal domain"/>
    <property type="match status" value="3"/>
</dbReference>
<name>A0A3A8KEX1_9BACT</name>
<dbReference type="Proteomes" id="UP000268313">
    <property type="component" value="Unassembled WGS sequence"/>
</dbReference>
<evidence type="ECO:0000313" key="2">
    <source>
        <dbReference type="EMBL" id="RKH05699.1"/>
    </source>
</evidence>
<evidence type="ECO:0000313" key="3">
    <source>
        <dbReference type="Proteomes" id="UP000268313"/>
    </source>
</evidence>
<evidence type="ECO:0000256" key="1">
    <source>
        <dbReference type="SAM" id="MobiDB-lite"/>
    </source>
</evidence>
<feature type="region of interest" description="Disordered" evidence="1">
    <location>
        <begin position="146"/>
        <end position="174"/>
    </location>
</feature>
<dbReference type="AlphaFoldDB" id="A0A3A8KEX1"/>
<dbReference type="Gene3D" id="3.90.930.1">
    <property type="match status" value="2"/>
</dbReference>
<accession>A0A3A8KEX1</accession>
<gene>
    <name evidence="2" type="ORF">D7X32_07235</name>
</gene>
<dbReference type="EMBL" id="RAWE01000016">
    <property type="protein sequence ID" value="RKH05699.1"/>
    <property type="molecule type" value="Genomic_DNA"/>
</dbReference>
<organism evidence="2 3">
    <name type="scientific">Corallococcus carmarthensis</name>
    <dbReference type="NCBI Taxonomy" id="2316728"/>
    <lineage>
        <taxon>Bacteria</taxon>
        <taxon>Pseudomonadati</taxon>
        <taxon>Myxococcota</taxon>
        <taxon>Myxococcia</taxon>
        <taxon>Myxococcales</taxon>
        <taxon>Cystobacterineae</taxon>
        <taxon>Myxococcaceae</taxon>
        <taxon>Corallococcus</taxon>
    </lineage>
</organism>
<dbReference type="Pfam" id="PF07661">
    <property type="entry name" value="MORN_2"/>
    <property type="match status" value="1"/>
</dbReference>
<protein>
    <recommendedName>
        <fullName evidence="4">Toxin-antitoxin system YwqK family antitoxin</fullName>
    </recommendedName>
</protein>
<evidence type="ECO:0008006" key="4">
    <source>
        <dbReference type="Google" id="ProtNLM"/>
    </source>
</evidence>
<reference evidence="3" key="1">
    <citation type="submission" date="2018-09" db="EMBL/GenBank/DDBJ databases">
        <authorList>
            <person name="Livingstone P.G."/>
            <person name="Whitworth D.E."/>
        </authorList>
    </citation>
    <scope>NUCLEOTIDE SEQUENCE [LARGE SCALE GENOMIC DNA]</scope>
    <source>
        <strain evidence="3">CA043D</strain>
    </source>
</reference>
<proteinExistence type="predicted"/>
<feature type="compositionally biased region" description="Basic and acidic residues" evidence="1">
    <location>
        <begin position="162"/>
        <end position="174"/>
    </location>
</feature>
<keyword evidence="3" id="KW-1185">Reference proteome</keyword>
<dbReference type="InterPro" id="IPR011652">
    <property type="entry name" value="MORN_2"/>
</dbReference>
<comment type="caution">
    <text evidence="2">The sequence shown here is derived from an EMBL/GenBank/DDBJ whole genome shotgun (WGS) entry which is preliminary data.</text>
</comment>
<dbReference type="Gene3D" id="2.20.110.10">
    <property type="entry name" value="Histone H3 K4-specific methyltransferase SET7/9 N-terminal domain"/>
    <property type="match status" value="1"/>
</dbReference>
<sequence>MHMAGVGPEVVPGPLASRLLRWPIPIARESSMRAPSVMRLLVLSVPLFSAPAWAIERCSFQGQSINLDNGNSTANLTGTVRCVDEDTKKETHTVSFKNGKQDGWEVRRWSDGRAVEQEYRAGKRQGGFKRYEEGRLVETAQYADDNPRGEELRYHPNGKVSRRVDRQPEDDKSTFADYDETGRLTKAGCGLQSSWEAGLKDCVWKGPSPLVFFHSNGQKRSVIPLKNGRREGVTESFDKDGQRTATNAFSAGVLDGVSTQYADGKALRSTTWVKGQKEGDETEFFKDGGKMNVVTWKDRKQVKRVEYFQNGERKHEFVATGDRAVDSTFEDDGSLRERQNLAAIEGRYSFVPDGVTESFLPDGGTWSREHYMKGDAEGRRQVWAENGTLIEDSQWSKGRVTERKRWDPDGGLVEDEAFYEDGSRKKKK</sequence>